<dbReference type="VEuPathDB" id="FungiDB:SMAC_06879"/>
<evidence type="ECO:0000313" key="2">
    <source>
        <dbReference type="Proteomes" id="UP000433876"/>
    </source>
</evidence>
<organism evidence="1 2">
    <name type="scientific">Sordaria macrospora</name>
    <dbReference type="NCBI Taxonomy" id="5147"/>
    <lineage>
        <taxon>Eukaryota</taxon>
        <taxon>Fungi</taxon>
        <taxon>Dikarya</taxon>
        <taxon>Ascomycota</taxon>
        <taxon>Pezizomycotina</taxon>
        <taxon>Sordariomycetes</taxon>
        <taxon>Sordariomycetidae</taxon>
        <taxon>Sordariales</taxon>
        <taxon>Sordariaceae</taxon>
        <taxon>Sordaria</taxon>
    </lineage>
</organism>
<name>A0A8S8ZSB9_SORMA</name>
<proteinExistence type="predicted"/>
<reference evidence="1 2" key="1">
    <citation type="submission" date="2017-07" db="EMBL/GenBank/DDBJ databases">
        <title>Genome sequence of the Sordaria macrospora wild type strain R19027.</title>
        <authorList>
            <person name="Nowrousian M."/>
            <person name="Teichert I."/>
            <person name="Kueck U."/>
        </authorList>
    </citation>
    <scope>NUCLEOTIDE SEQUENCE [LARGE SCALE GENOMIC DNA]</scope>
    <source>
        <strain evidence="1 2">R19027</strain>
        <tissue evidence="1">Mycelium</tissue>
    </source>
</reference>
<accession>A0A8S8ZSB9</accession>
<dbReference type="EMBL" id="NMPR01000034">
    <property type="protein sequence ID" value="KAA8633654.1"/>
    <property type="molecule type" value="Genomic_DNA"/>
</dbReference>
<comment type="caution">
    <text evidence="1">The sequence shown here is derived from an EMBL/GenBank/DDBJ whole genome shotgun (WGS) entry which is preliminary data.</text>
</comment>
<dbReference type="Proteomes" id="UP000433876">
    <property type="component" value="Unassembled WGS sequence"/>
</dbReference>
<evidence type="ECO:0000313" key="1">
    <source>
        <dbReference type="EMBL" id="KAA8633654.1"/>
    </source>
</evidence>
<gene>
    <name evidence="1" type="ORF">SMACR_06879</name>
</gene>
<protein>
    <submittedName>
        <fullName evidence="1">Uncharacterized protein</fullName>
    </submittedName>
</protein>
<sequence>MNPLNMNQPNMNLPNMYGLNMNGPNMNLPNINRPNMNHMEVPDPRTLATEAFVAYLRDRQWSQEWRHQISQVMQDLAVDYRVRAIEGNPRVAPGAGADADSDSDSETDMSGLWHQFFVKGLKKFIRSYPTIDDRDALESAVDQLTREEVEITAELKRGKVVFHSEVFHRYMNHADGQSPAQVLGYGFEMFAKPKFVELEAANMRPLSHEIVGCDVEGGPEGVTTVRITNASHNIEWLIHGPATLQLVPAGAMPPAAPVAPIAAVPDGDNAVAGAVAGINSAVVGPAENPRKKRKIEVMSEEEA</sequence>
<dbReference type="AlphaFoldDB" id="A0A8S8ZSB9"/>